<dbReference type="PANTHER" id="PTHR13359:SF2">
    <property type="entry name" value="LARGE RIBOSOMAL SUBUNIT PROTEIN ML40"/>
    <property type="match status" value="1"/>
</dbReference>
<evidence type="ECO:0000313" key="2">
    <source>
        <dbReference type="EMBL" id="TFJ87871.1"/>
    </source>
</evidence>
<gene>
    <name evidence="2" type="ORF">NSK_001218</name>
</gene>
<evidence type="ECO:0000313" key="3">
    <source>
        <dbReference type="Proteomes" id="UP000355283"/>
    </source>
</evidence>
<proteinExistence type="predicted"/>
<organism evidence="2 3">
    <name type="scientific">Nannochloropsis salina CCMP1776</name>
    <dbReference type="NCBI Taxonomy" id="1027361"/>
    <lineage>
        <taxon>Eukaryota</taxon>
        <taxon>Sar</taxon>
        <taxon>Stramenopiles</taxon>
        <taxon>Ochrophyta</taxon>
        <taxon>Eustigmatophyceae</taxon>
        <taxon>Eustigmatales</taxon>
        <taxon>Monodopsidaceae</taxon>
        <taxon>Microchloropsis</taxon>
        <taxon>Microchloropsis salina</taxon>
    </lineage>
</organism>
<feature type="region of interest" description="Disordered" evidence="1">
    <location>
        <begin position="1"/>
        <end position="31"/>
    </location>
</feature>
<dbReference type="EMBL" id="SDOX01000005">
    <property type="protein sequence ID" value="TFJ87871.1"/>
    <property type="molecule type" value="Genomic_DNA"/>
</dbReference>
<keyword evidence="3" id="KW-1185">Reference proteome</keyword>
<protein>
    <submittedName>
        <fullName evidence="2">Uncharacterized protein</fullName>
    </submittedName>
</protein>
<sequence length="139" mass="15178">MLEPKQPSASLATMSNKKKKKGGDEEGGGDASKNAWYIKILDAPPGLLAKGVSEDQQAKFQAIGHRYNVEYNRRAARQAGDLHRKIKLKQEAINALPEALQKEARTLDLTPFPASRRITTLTPPIPGFEAGKYDLPGAI</sequence>
<dbReference type="Proteomes" id="UP000355283">
    <property type="component" value="Unassembled WGS sequence"/>
</dbReference>
<evidence type="ECO:0000256" key="1">
    <source>
        <dbReference type="SAM" id="MobiDB-lite"/>
    </source>
</evidence>
<comment type="caution">
    <text evidence="2">The sequence shown here is derived from an EMBL/GenBank/DDBJ whole genome shotgun (WGS) entry which is preliminary data.</text>
</comment>
<dbReference type="PANTHER" id="PTHR13359">
    <property type="entry name" value="39S RIBOSOMAL PROTEIN L40, MITOCHONDRIAL"/>
    <property type="match status" value="1"/>
</dbReference>
<dbReference type="AlphaFoldDB" id="A0A4D9D834"/>
<accession>A0A4D9D834</accession>
<dbReference type="OrthoDB" id="64875at2759"/>
<reference evidence="2 3" key="1">
    <citation type="submission" date="2019-01" db="EMBL/GenBank/DDBJ databases">
        <title>Nuclear Genome Assembly of the Microalgal Biofuel strain Nannochloropsis salina CCMP1776.</title>
        <authorList>
            <person name="Hovde B."/>
        </authorList>
    </citation>
    <scope>NUCLEOTIDE SEQUENCE [LARGE SCALE GENOMIC DNA]</scope>
    <source>
        <strain evidence="2 3">CCMP1776</strain>
    </source>
</reference>
<name>A0A4D9D834_9STRA</name>
<dbReference type="InterPro" id="IPR039145">
    <property type="entry name" value="Ribosomal_mL40_metazoa/plant"/>
</dbReference>
<dbReference type="GO" id="GO:0005762">
    <property type="term" value="C:mitochondrial large ribosomal subunit"/>
    <property type="evidence" value="ECO:0007669"/>
    <property type="project" value="InterPro"/>
</dbReference>